<organism evidence="2">
    <name type="scientific">Streptomyces sp. R39</name>
    <dbReference type="NCBI Taxonomy" id="3238631"/>
    <lineage>
        <taxon>Bacteria</taxon>
        <taxon>Bacillati</taxon>
        <taxon>Actinomycetota</taxon>
        <taxon>Actinomycetes</taxon>
        <taxon>Kitasatosporales</taxon>
        <taxon>Streptomycetaceae</taxon>
        <taxon>Streptomyces</taxon>
    </lineage>
</organism>
<reference evidence="2" key="1">
    <citation type="submission" date="2024-07" db="EMBL/GenBank/DDBJ databases">
        <authorList>
            <person name="Yu S.T."/>
        </authorList>
    </citation>
    <scope>NUCLEOTIDE SEQUENCE</scope>
    <source>
        <strain evidence="2">R39</strain>
    </source>
</reference>
<sequence>MGIALPLAGAAPAQATAPTTACNTLYSAQITFWAMTCSRPGQPVIGGFATWRNVPITYDQVSTTATVQTANYLRVTPNTDGNEFGRNIEIGLYAEKTGKTTMKYGPRWTELGKDGGHTKAITAGVNPSKPDKRNHTYMLVRQDTGNQWDVLYDFNTVGSTTDQLKVIGGATNRVDVGLEVTGPQYTNVPDIANRMQFMDGNKSWHQVAAKNVAKVLSLSTCSSSDKPPYCFNSKLTDTTNFTQWTVSKPRKPAPSVAATRAADDPMSWGSLLETEDVPATFNGVDQKALSARLDQDPDSCLQTVAGLSECVQTTHICNTIALEAKPQAMAARVAGNPPSATSLRARRALLRRRPAARRPGPVVHHRATVPGRKG</sequence>
<name>A0AB39QNR4_9ACTN</name>
<evidence type="ECO:0000256" key="1">
    <source>
        <dbReference type="SAM" id="MobiDB-lite"/>
    </source>
</evidence>
<evidence type="ECO:0000313" key="2">
    <source>
        <dbReference type="EMBL" id="XDQ44341.1"/>
    </source>
</evidence>
<dbReference type="RefSeq" id="WP_369223267.1">
    <property type="nucleotide sequence ID" value="NZ_CP163441.1"/>
</dbReference>
<dbReference type="EMBL" id="CP163441">
    <property type="protein sequence ID" value="XDQ44341.1"/>
    <property type="molecule type" value="Genomic_DNA"/>
</dbReference>
<proteinExistence type="predicted"/>
<dbReference type="AlphaFoldDB" id="A0AB39QNR4"/>
<feature type="compositionally biased region" description="Basic residues" evidence="1">
    <location>
        <begin position="363"/>
        <end position="374"/>
    </location>
</feature>
<accession>A0AB39QNR4</accession>
<gene>
    <name evidence="2" type="ORF">AB5J52_19900</name>
</gene>
<feature type="region of interest" description="Disordered" evidence="1">
    <location>
        <begin position="355"/>
        <end position="374"/>
    </location>
</feature>
<protein>
    <submittedName>
        <fullName evidence="2">Uncharacterized protein</fullName>
    </submittedName>
</protein>